<organism evidence="1">
    <name type="scientific">freshwater sediment metagenome</name>
    <dbReference type="NCBI Taxonomy" id="556182"/>
    <lineage>
        <taxon>unclassified sequences</taxon>
        <taxon>metagenomes</taxon>
        <taxon>ecological metagenomes</taxon>
    </lineage>
</organism>
<accession>A0AA48LZW5</accession>
<dbReference type="InterPro" id="IPR010775">
    <property type="entry name" value="DUF1365"/>
</dbReference>
<protein>
    <recommendedName>
        <fullName evidence="2">DUF1365 domain-containing protein</fullName>
    </recommendedName>
</protein>
<dbReference type="Pfam" id="PF07103">
    <property type="entry name" value="DUF1365"/>
    <property type="match status" value="1"/>
</dbReference>
<gene>
    <name evidence="1" type="ORF">AMST5_00174</name>
</gene>
<name>A0AA48LZW5_9ZZZZ</name>
<dbReference type="PANTHER" id="PTHR33973">
    <property type="entry name" value="OS07G0153300 PROTEIN"/>
    <property type="match status" value="1"/>
</dbReference>
<evidence type="ECO:0008006" key="2">
    <source>
        <dbReference type="Google" id="ProtNLM"/>
    </source>
</evidence>
<reference evidence="1" key="1">
    <citation type="submission" date="2023-07" db="EMBL/GenBank/DDBJ databases">
        <authorList>
            <person name="Pelsma A.J. K."/>
        </authorList>
    </citation>
    <scope>NUCLEOTIDE SEQUENCE</scope>
</reference>
<proteinExistence type="predicted"/>
<sequence length="266" mass="30304">MRSALYVGSVAHRRLRPRGHRLRYRVFSFLIDLDEQALLAKRLRLFSLDRFNLFGFRAKDHLFGDGSDLRGQVESILRDAGMEPDGGAIRLLAMPRVLGYGFNPLSIFFCYRADGALRAILYEVNNTFNQRHCYLFRVDAAQGVLTHACDKEFYVSPFMAMDLTYAFRVRPPDEAYAISICVADAGGAMLNATQSMRRRPLDDRELLRVFFTHPLLTLKVIAGIHVEALRIWLKGVGLHMRPPPPDRTVTIVSQEHRERKGAACHV</sequence>
<dbReference type="AlphaFoldDB" id="A0AA48LZW5"/>
<dbReference type="PANTHER" id="PTHR33973:SF4">
    <property type="entry name" value="OS07G0153300 PROTEIN"/>
    <property type="match status" value="1"/>
</dbReference>
<dbReference type="EMBL" id="OY288114">
    <property type="protein sequence ID" value="CAJ0849778.1"/>
    <property type="molecule type" value="Genomic_DNA"/>
</dbReference>
<evidence type="ECO:0000313" key="1">
    <source>
        <dbReference type="EMBL" id="CAJ0849778.1"/>
    </source>
</evidence>